<dbReference type="Gene3D" id="1.25.40.10">
    <property type="entry name" value="Tetratricopeptide repeat domain"/>
    <property type="match status" value="1"/>
</dbReference>
<dbReference type="eggNOG" id="COG0457">
    <property type="taxonomic scope" value="Bacteria"/>
</dbReference>
<dbReference type="AlphaFoldDB" id="D7BTJ0"/>
<organism evidence="2 3">
    <name type="scientific">Streptomyces bingchenggensis (strain BCW-1)</name>
    <dbReference type="NCBI Taxonomy" id="749414"/>
    <lineage>
        <taxon>Bacteria</taxon>
        <taxon>Bacillati</taxon>
        <taxon>Actinomycetota</taxon>
        <taxon>Actinomycetes</taxon>
        <taxon>Kitasatosporales</taxon>
        <taxon>Streptomycetaceae</taxon>
        <taxon>Streptomyces</taxon>
    </lineage>
</organism>
<dbReference type="Pfam" id="PF13424">
    <property type="entry name" value="TPR_12"/>
    <property type="match status" value="2"/>
</dbReference>
<evidence type="ECO:0000313" key="3">
    <source>
        <dbReference type="Proteomes" id="UP000000377"/>
    </source>
</evidence>
<proteinExistence type="predicted"/>
<dbReference type="PANTHER" id="PTHR46082">
    <property type="entry name" value="ATP/GTP-BINDING PROTEIN-RELATED"/>
    <property type="match status" value="1"/>
</dbReference>
<dbReference type="PATRIC" id="fig|749414.3.peg.4451"/>
<dbReference type="InterPro" id="IPR027417">
    <property type="entry name" value="P-loop_NTPase"/>
</dbReference>
<name>D7BTJ0_STRBB</name>
<dbReference type="Proteomes" id="UP000000377">
    <property type="component" value="Chromosome"/>
</dbReference>
<dbReference type="PANTHER" id="PTHR46082:SF6">
    <property type="entry name" value="AAA+ ATPASE DOMAIN-CONTAINING PROTEIN-RELATED"/>
    <property type="match status" value="1"/>
</dbReference>
<evidence type="ECO:0000313" key="2">
    <source>
        <dbReference type="EMBL" id="ADI07429.1"/>
    </source>
</evidence>
<dbReference type="InterPro" id="IPR053137">
    <property type="entry name" value="NLR-like"/>
</dbReference>
<dbReference type="STRING" id="749414.SBI_04308"/>
<dbReference type="SUPFAM" id="SSF48452">
    <property type="entry name" value="TPR-like"/>
    <property type="match status" value="2"/>
</dbReference>
<feature type="region of interest" description="Disordered" evidence="1">
    <location>
        <begin position="83"/>
        <end position="104"/>
    </location>
</feature>
<protein>
    <recommendedName>
        <fullName evidence="4">NB-ARC domain-containing protein</fullName>
    </recommendedName>
</protein>
<evidence type="ECO:0000256" key="1">
    <source>
        <dbReference type="SAM" id="MobiDB-lite"/>
    </source>
</evidence>
<feature type="compositionally biased region" description="Acidic residues" evidence="1">
    <location>
        <begin position="88"/>
        <end position="103"/>
    </location>
</feature>
<gene>
    <name evidence="2" type="ordered locus">SBI_04308</name>
</gene>
<dbReference type="KEGG" id="sbh:SBI_04308"/>
<dbReference type="Gene3D" id="3.40.50.300">
    <property type="entry name" value="P-loop containing nucleotide triphosphate hydrolases"/>
    <property type="match status" value="1"/>
</dbReference>
<dbReference type="Pfam" id="PF13374">
    <property type="entry name" value="TPR_10"/>
    <property type="match status" value="1"/>
</dbReference>
<dbReference type="EMBL" id="CP002047">
    <property type="protein sequence ID" value="ADI07429.1"/>
    <property type="molecule type" value="Genomic_DNA"/>
</dbReference>
<evidence type="ECO:0008006" key="4">
    <source>
        <dbReference type="Google" id="ProtNLM"/>
    </source>
</evidence>
<keyword evidence="3" id="KW-1185">Reference proteome</keyword>
<reference evidence="2 3" key="1">
    <citation type="journal article" date="2010" name="J. Bacteriol.">
        <title>Genome sequence of the milbemycin-producing bacterium Streptomyces bingchenggensis.</title>
        <authorList>
            <person name="Wang X.J."/>
            <person name="Yan Y.J."/>
            <person name="Zhang B."/>
            <person name="An J."/>
            <person name="Wang J.J."/>
            <person name="Tian J."/>
            <person name="Jiang L."/>
            <person name="Chen Y.H."/>
            <person name="Huang S.X."/>
            <person name="Yin M."/>
            <person name="Zhang J."/>
            <person name="Gao A.L."/>
            <person name="Liu C.X."/>
            <person name="Zhu Z.X."/>
            <person name="Xiang W.S."/>
        </authorList>
    </citation>
    <scope>NUCLEOTIDE SEQUENCE [LARGE SCALE GENOMIC DNA]</scope>
    <source>
        <strain evidence="2 3">BCW-1</strain>
    </source>
</reference>
<dbReference type="SUPFAM" id="SSF52540">
    <property type="entry name" value="P-loop containing nucleoside triphosphate hydrolases"/>
    <property type="match status" value="1"/>
</dbReference>
<dbReference type="InterPro" id="IPR011990">
    <property type="entry name" value="TPR-like_helical_dom_sf"/>
</dbReference>
<dbReference type="RefSeq" id="WP_014176900.1">
    <property type="nucleotide sequence ID" value="NC_016582.1"/>
</dbReference>
<dbReference type="HOGENOM" id="CLU_000288_125_8_11"/>
<accession>D7BTJ0</accession>
<sequence length="708" mass="75399">MTQQPFRPGEASGDRAVAVGHNQGIVSTGDGAVIDNRTVRLPAEAVRGPAEVAAPPGLNNLPAPRSGVFVGREEDLARLDAATRAEAEAEADADAEAEADAEADGTVPVVVHGLGGMGKSTLALHYAHRHRDRYNPIWWIPAESAGTIGLGLAALAAHLNPYADLTAASGAEAAAWATTWLQAHDGWLLVFDDAAAPGDLAPLLGSLTTGRHLITSRRATGWHHLARPVALDTLTPDAALDLLMRITHSTDGDGAPELAELAAELGHLPLALEQAAAYIQHTALTPAAYLARLRRHPARMFATSADAMSAEAISADAASADASSAGADAAQQRTIARIWQLTLGAIGARDPLAVEILRTAAWFGPDDVPRDLAEALDDDPIAVDEALALLHAYSMITLTPRTFAVHRLVQAVARTPDPADPHRAADAIAGARRRAAELLAAALPEDPLFNVAGWPRWRELLPHIEAYAALTEPTAPDQDDEAIDRVLFEASAFVLGEGRTDRAIAFAERSVAASERLRGPDHPRTLSSRSYLASACRSAGDLDRATPLHERNLADCERILGPDHPDTLASRSNLAHLYALAGDPDRAAPLHERNLADYERTLGADHPHTLASRANLATVHRSAGDLDRALPLLQRNLADHERILGPDHPETLTTRSNLAYAYELAGDPDRAVPLHERVLADRERVLGSAHPHTELARDLLTRARAARP</sequence>